<accession>A0ABY6C6P0</accession>
<dbReference type="Proteomes" id="UP001061862">
    <property type="component" value="Plasmid p_unnamed1"/>
</dbReference>
<evidence type="ECO:0000313" key="3">
    <source>
        <dbReference type="Proteomes" id="UP001061862"/>
    </source>
</evidence>
<keyword evidence="3" id="KW-1185">Reference proteome</keyword>
<protein>
    <submittedName>
        <fullName evidence="2">Uncharacterized protein</fullName>
    </submittedName>
</protein>
<reference evidence="2 3" key="1">
    <citation type="submission" date="2022-09" db="EMBL/GenBank/DDBJ databases">
        <title>Interaction between co-microsymbionts with complementary sets of symbiotic genes in legume-rhizobium systems.</title>
        <authorList>
            <person name="Safronova V."/>
            <person name="Sazanova A."/>
            <person name="Afonin A."/>
            <person name="Chirak E."/>
        </authorList>
    </citation>
    <scope>NUCLEOTIDE SEQUENCE [LARGE SCALE GENOMIC DNA]</scope>
    <source>
        <strain evidence="2 3">A18/4-1</strain>
        <plasmid evidence="2 3">p_unnamed1</plasmid>
    </source>
</reference>
<name>A0ABY6C6P0_9HYPH</name>
<dbReference type="EMBL" id="CP104964">
    <property type="protein sequence ID" value="UXN67935.1"/>
    <property type="molecule type" value="Genomic_DNA"/>
</dbReference>
<gene>
    <name evidence="2" type="ORF">N8A98_02455</name>
</gene>
<dbReference type="RefSeq" id="WP_262165491.1">
    <property type="nucleotide sequence ID" value="NZ_CP104964.1"/>
</dbReference>
<evidence type="ECO:0000256" key="1">
    <source>
        <dbReference type="SAM" id="MobiDB-lite"/>
    </source>
</evidence>
<geneLocation type="plasmid" evidence="2 3">
    <name>p_unnamed1</name>
</geneLocation>
<feature type="region of interest" description="Disordered" evidence="1">
    <location>
        <begin position="289"/>
        <end position="312"/>
    </location>
</feature>
<proteinExistence type="predicted"/>
<organism evidence="2 3">
    <name type="scientific">Devosia neptuniae</name>
    <dbReference type="NCBI Taxonomy" id="191302"/>
    <lineage>
        <taxon>Bacteria</taxon>
        <taxon>Pseudomonadati</taxon>
        <taxon>Pseudomonadota</taxon>
        <taxon>Alphaproteobacteria</taxon>
        <taxon>Hyphomicrobiales</taxon>
        <taxon>Devosiaceae</taxon>
        <taxon>Devosia</taxon>
    </lineage>
</organism>
<feature type="compositionally biased region" description="Low complexity" evidence="1">
    <location>
        <begin position="289"/>
        <end position="299"/>
    </location>
</feature>
<evidence type="ECO:0000313" key="2">
    <source>
        <dbReference type="EMBL" id="UXN67935.1"/>
    </source>
</evidence>
<sequence>MISDLVERDAEDPLRQLAEGSEYVVSHVSKTVQIRGAIPELEKLGVAVVTSGREGWQDKLEGVNVVFLDWRLGQEGDRDAAIEAAVQTAKAIRSNSGGTMIVLMSSDPTVKSHARDFSERSGLIAGLFDAMPKAWLKDSAGLKLQMVVLGEHLKKGRVVQEFVDAVSGRAVDAIGSFLSSLRNLTLSDYANLQHFALKHDGHPLGDYLNELLAGVWVDALFQGPLRENLRALDREDFESLPSLMEPSGALTSLYNAAVFDLHVGGFAEHPHAAMAKAKADVVNEATGPVAAAPVGEPTPAATPPVGGPNLQPPLLADEPAGSGRSEERQVVESIEFKATGHQGVADDLPGTALEGNAEGKPRLSLSLGDVILETDGVKSRAYIVINPQCDLAESPLYKRQIDDEHSIFLVPGAIVPLDTAERAARKETADTPFFHVGDVKGRVHWDGKKQLSVPYGEFSAWMDQKARRRAARMRAPYALALQTAVHSDLTRVGLPAPPPLFEPMTIEVYKARMGQWIGDTQTREQGRLLMARASDSDHMTLTQAFLSETIDWIMEGLAALEGSDNGKDVANAAKIRAVLDNPHELQKISKPFKVEDSEVVLLGGAIRVGRTLPKTGFDRKLMVFLALPQPEKTID</sequence>
<keyword evidence="2" id="KW-0614">Plasmid</keyword>